<sequence length="173" mass="19372">MAYIAQIPTRLFIHHRFRSQVCDRCPSRIAVGRTSSSSIICGSRMPIPTVSLYRRLERSACRVFTNTGPLGTAFFWGFSWVPRRAISRLLLFPFSLRLVPRGRTRRTFAFHCANTFAAAATGLLFFRPFSFQVTGSSWDSLDFPLSLLEPAAVAHTPNVLTTTITIQSEALSP</sequence>
<comment type="caution">
    <text evidence="1">The sequence shown here is derived from an EMBL/GenBank/DDBJ whole genome shotgun (WGS) entry which is preliminary data.</text>
</comment>
<dbReference type="Proteomes" id="UP001365128">
    <property type="component" value="Unassembled WGS sequence"/>
</dbReference>
<gene>
    <name evidence="1" type="ORF">IWX46DRAFT_354493</name>
</gene>
<accession>A0ABR1LBA9</accession>
<keyword evidence="2" id="KW-1185">Reference proteome</keyword>
<evidence type="ECO:0000313" key="1">
    <source>
        <dbReference type="EMBL" id="KAK7532521.1"/>
    </source>
</evidence>
<proteinExistence type="predicted"/>
<dbReference type="EMBL" id="JBBPDW010000051">
    <property type="protein sequence ID" value="KAK7532521.1"/>
    <property type="molecule type" value="Genomic_DNA"/>
</dbReference>
<name>A0ABR1LBA9_9PEZI</name>
<organism evidence="1 2">
    <name type="scientific">Phyllosticta citricarpa</name>
    <dbReference type="NCBI Taxonomy" id="55181"/>
    <lineage>
        <taxon>Eukaryota</taxon>
        <taxon>Fungi</taxon>
        <taxon>Dikarya</taxon>
        <taxon>Ascomycota</taxon>
        <taxon>Pezizomycotina</taxon>
        <taxon>Dothideomycetes</taxon>
        <taxon>Dothideomycetes incertae sedis</taxon>
        <taxon>Botryosphaeriales</taxon>
        <taxon>Phyllostictaceae</taxon>
        <taxon>Phyllosticta</taxon>
    </lineage>
</organism>
<reference evidence="1 2" key="1">
    <citation type="submission" date="2024-04" db="EMBL/GenBank/DDBJ databases">
        <title>Phyllosticta paracitricarpa is synonymous to the EU quarantine fungus P. citricarpa based on phylogenomic analyses.</title>
        <authorList>
            <consortium name="Lawrence Berkeley National Laboratory"/>
            <person name="Van Ingen-Buijs V.A."/>
            <person name="Van Westerhoven A.C."/>
            <person name="Haridas S."/>
            <person name="Skiadas P."/>
            <person name="Martin F."/>
            <person name="Groenewald J.Z."/>
            <person name="Crous P.W."/>
            <person name="Seidl M.F."/>
        </authorList>
    </citation>
    <scope>NUCLEOTIDE SEQUENCE [LARGE SCALE GENOMIC DNA]</scope>
    <source>
        <strain evidence="1 2">CBS 122670</strain>
    </source>
</reference>
<protein>
    <submittedName>
        <fullName evidence="1">Uncharacterized protein</fullName>
    </submittedName>
</protein>
<evidence type="ECO:0000313" key="2">
    <source>
        <dbReference type="Proteomes" id="UP001365128"/>
    </source>
</evidence>